<gene>
    <name evidence="1" type="ORF">AN618_03830</name>
</gene>
<sequence length="121" mass="13678">MTLKILGIIAILWVLQGVLTYFQVRNLQNKIRELKKKGRVGLGSSKGRFSPGSIVLIAVDDDGKIVEAYRMSGMTVFARFREFDEIKGLYLQEVSYYLSSEKSGSLKKALENALEMLKEKN</sequence>
<reference evidence="1 2" key="1">
    <citation type="submission" date="2015-12" db="EMBL/GenBank/DDBJ databases">
        <title>Draft genome sequnece of Fervidicola ferrireducens strain Y170.</title>
        <authorList>
            <person name="Patel B.K."/>
        </authorList>
    </citation>
    <scope>NUCLEOTIDE SEQUENCE [LARGE SCALE GENOMIC DNA]</scope>
    <source>
        <strain evidence="1 2">Y170</strain>
    </source>
</reference>
<dbReference type="Proteomes" id="UP000070427">
    <property type="component" value="Unassembled WGS sequence"/>
</dbReference>
<dbReference type="EMBL" id="LOED01000003">
    <property type="protein sequence ID" value="KXG78317.1"/>
    <property type="molecule type" value="Genomic_DNA"/>
</dbReference>
<accession>A0A140LCP2</accession>
<organism evidence="1 2">
    <name type="scientific">Fervidicola ferrireducens</name>
    <dbReference type="NCBI Taxonomy" id="520764"/>
    <lineage>
        <taxon>Bacteria</taxon>
        <taxon>Bacillati</taxon>
        <taxon>Bacillota</taxon>
        <taxon>Clostridia</taxon>
        <taxon>Thermosediminibacterales</taxon>
        <taxon>Thermosediminibacteraceae</taxon>
        <taxon>Fervidicola</taxon>
    </lineage>
</organism>
<proteinExistence type="predicted"/>
<dbReference type="STRING" id="520764.AN618_03830"/>
<evidence type="ECO:0000313" key="2">
    <source>
        <dbReference type="Proteomes" id="UP000070427"/>
    </source>
</evidence>
<name>A0A140LCP2_9FIRM</name>
<dbReference type="AlphaFoldDB" id="A0A140LCP2"/>
<protein>
    <recommendedName>
        <fullName evidence="3">DNA-binding transcriptional activator GutM</fullName>
    </recommendedName>
</protein>
<dbReference type="Pfam" id="PF06923">
    <property type="entry name" value="GutM"/>
    <property type="match status" value="1"/>
</dbReference>
<dbReference type="InterPro" id="IPR009693">
    <property type="entry name" value="Glucitol_operon_activator"/>
</dbReference>
<evidence type="ECO:0000313" key="1">
    <source>
        <dbReference type="EMBL" id="KXG78317.1"/>
    </source>
</evidence>
<dbReference type="InParanoid" id="A0A140LCP2"/>
<comment type="caution">
    <text evidence="1">The sequence shown here is derived from an EMBL/GenBank/DDBJ whole genome shotgun (WGS) entry which is preliminary data.</text>
</comment>
<evidence type="ECO:0008006" key="3">
    <source>
        <dbReference type="Google" id="ProtNLM"/>
    </source>
</evidence>
<keyword evidence="2" id="KW-1185">Reference proteome</keyword>